<dbReference type="PANTHER" id="PTHR43695">
    <property type="entry name" value="PUTATIVE (AFU_ORTHOLOGUE AFUA_2G17250)-RELATED"/>
    <property type="match status" value="1"/>
</dbReference>
<dbReference type="STRING" id="1314674.A0A0D7B801"/>
<dbReference type="Proteomes" id="UP000054007">
    <property type="component" value="Unassembled WGS sequence"/>
</dbReference>
<gene>
    <name evidence="3" type="ORF">CYLTODRAFT_491293</name>
</gene>
<dbReference type="InterPro" id="IPR013830">
    <property type="entry name" value="SGNH_hydro"/>
</dbReference>
<keyword evidence="4" id="KW-1185">Reference proteome</keyword>
<evidence type="ECO:0000313" key="4">
    <source>
        <dbReference type="Proteomes" id="UP000054007"/>
    </source>
</evidence>
<dbReference type="Pfam" id="PF13472">
    <property type="entry name" value="Lipase_GDSL_2"/>
    <property type="match status" value="1"/>
</dbReference>
<dbReference type="EMBL" id="KN880548">
    <property type="protein sequence ID" value="KIY66627.1"/>
    <property type="molecule type" value="Genomic_DNA"/>
</dbReference>
<protein>
    <submittedName>
        <fullName evidence="3">Carbohydrate esterase family 12 protein</fullName>
    </submittedName>
</protein>
<dbReference type="InterPro" id="IPR036514">
    <property type="entry name" value="SGNH_hydro_sf"/>
</dbReference>
<accession>A0A0D7B801</accession>
<evidence type="ECO:0000259" key="2">
    <source>
        <dbReference type="Pfam" id="PF13472"/>
    </source>
</evidence>
<dbReference type="InterPro" id="IPR037459">
    <property type="entry name" value="RhgT-like"/>
</dbReference>
<evidence type="ECO:0000313" key="3">
    <source>
        <dbReference type="EMBL" id="KIY66627.1"/>
    </source>
</evidence>
<dbReference type="GO" id="GO:0016787">
    <property type="term" value="F:hydrolase activity"/>
    <property type="evidence" value="ECO:0007669"/>
    <property type="project" value="InterPro"/>
</dbReference>
<name>A0A0D7B801_9AGAR</name>
<reference evidence="3 4" key="1">
    <citation type="journal article" date="2015" name="Fungal Genet. Biol.">
        <title>Evolution of novel wood decay mechanisms in Agaricales revealed by the genome sequences of Fistulina hepatica and Cylindrobasidium torrendii.</title>
        <authorList>
            <person name="Floudas D."/>
            <person name="Held B.W."/>
            <person name="Riley R."/>
            <person name="Nagy L.G."/>
            <person name="Koehler G."/>
            <person name="Ransdell A.S."/>
            <person name="Younus H."/>
            <person name="Chow J."/>
            <person name="Chiniquy J."/>
            <person name="Lipzen A."/>
            <person name="Tritt A."/>
            <person name="Sun H."/>
            <person name="Haridas S."/>
            <person name="LaButti K."/>
            <person name="Ohm R.A."/>
            <person name="Kues U."/>
            <person name="Blanchette R.A."/>
            <person name="Grigoriev I.V."/>
            <person name="Minto R.E."/>
            <person name="Hibbett D.S."/>
        </authorList>
    </citation>
    <scope>NUCLEOTIDE SEQUENCE [LARGE SCALE GENOMIC DNA]</scope>
    <source>
        <strain evidence="3 4">FP15055 ss-10</strain>
    </source>
</reference>
<dbReference type="AlphaFoldDB" id="A0A0D7B801"/>
<organism evidence="3 4">
    <name type="scientific">Cylindrobasidium torrendii FP15055 ss-10</name>
    <dbReference type="NCBI Taxonomy" id="1314674"/>
    <lineage>
        <taxon>Eukaryota</taxon>
        <taxon>Fungi</taxon>
        <taxon>Dikarya</taxon>
        <taxon>Basidiomycota</taxon>
        <taxon>Agaricomycotina</taxon>
        <taxon>Agaricomycetes</taxon>
        <taxon>Agaricomycetidae</taxon>
        <taxon>Agaricales</taxon>
        <taxon>Marasmiineae</taxon>
        <taxon>Physalacriaceae</taxon>
        <taxon>Cylindrobasidium</taxon>
    </lineage>
</organism>
<sequence length="248" mass="26475">MFTFGRGFALSLASLTVAQSPVSFVLIGDSTTAPYGGWGDGFCGNASIPLAAAVAEGTFCSNRGVSGATTGTYKANGHWDAALPIIANEVADGKTTYVTLQFGHNDQKIAPPESMGANLTEMVQELRALGAEPILVTSLTRRIFFENGTIDDGLKLWAEETILISEEQDTHLLDLHAESIQYVEAIGEDAAHRLNWGPTDNTHLNDDGAIVFGRMIADILEESFGSGTLPIVPNEELTYNITHGIPSF</sequence>
<evidence type="ECO:0000256" key="1">
    <source>
        <dbReference type="SAM" id="SignalP"/>
    </source>
</evidence>
<proteinExistence type="predicted"/>
<feature type="signal peptide" evidence="1">
    <location>
        <begin position="1"/>
        <end position="18"/>
    </location>
</feature>
<dbReference type="OrthoDB" id="5041285at2759"/>
<dbReference type="SUPFAM" id="SSF52266">
    <property type="entry name" value="SGNH hydrolase"/>
    <property type="match status" value="1"/>
</dbReference>
<dbReference type="CDD" id="cd01821">
    <property type="entry name" value="Rhamnogalacturan_acetylesterase_like"/>
    <property type="match status" value="1"/>
</dbReference>
<dbReference type="PANTHER" id="PTHR43695:SF2">
    <property type="entry name" value="PUTATIVE (AFU_ORTHOLOGUE AFUA_2G17250)-RELATED"/>
    <property type="match status" value="1"/>
</dbReference>
<keyword evidence="1" id="KW-0732">Signal</keyword>
<feature type="domain" description="SGNH hydrolase-type esterase" evidence="2">
    <location>
        <begin position="26"/>
        <end position="208"/>
    </location>
</feature>
<dbReference type="Gene3D" id="3.40.50.1110">
    <property type="entry name" value="SGNH hydrolase"/>
    <property type="match status" value="1"/>
</dbReference>
<feature type="chain" id="PRO_5002317152" evidence="1">
    <location>
        <begin position="19"/>
        <end position="248"/>
    </location>
</feature>